<dbReference type="AlphaFoldDB" id="A0A1S2LGP2"/>
<dbReference type="Pfam" id="PF00460">
    <property type="entry name" value="Flg_bb_rod"/>
    <property type="match status" value="1"/>
</dbReference>
<dbReference type="Pfam" id="PF22692">
    <property type="entry name" value="LlgE_F_G_D1"/>
    <property type="match status" value="1"/>
</dbReference>
<evidence type="ECO:0000256" key="2">
    <source>
        <dbReference type="RuleBase" id="RU362116"/>
    </source>
</evidence>
<evidence type="ECO:0000259" key="5">
    <source>
        <dbReference type="Pfam" id="PF22692"/>
    </source>
</evidence>
<evidence type="ECO:0000313" key="6">
    <source>
        <dbReference type="EMBL" id="OIJ11719.1"/>
    </source>
</evidence>
<keyword evidence="6" id="KW-0966">Cell projection</keyword>
<feature type="domain" description="Flagellar hook protein FlgE/F/G-like D1" evidence="5">
    <location>
        <begin position="104"/>
        <end position="172"/>
    </location>
</feature>
<protein>
    <submittedName>
        <fullName evidence="6">Flagellar biosynthesis protein FlgG</fullName>
    </submittedName>
</protein>
<comment type="caution">
    <text evidence="6">The sequence shown here is derived from an EMBL/GenBank/DDBJ whole genome shotgun (WGS) entry which is preliminary data.</text>
</comment>
<feature type="domain" description="Flagellar basal body rod protein N-terminal" evidence="3">
    <location>
        <begin position="7"/>
        <end position="35"/>
    </location>
</feature>
<keyword evidence="7" id="KW-1185">Reference proteome</keyword>
<dbReference type="InterPro" id="IPR001444">
    <property type="entry name" value="Flag_bb_rod_N"/>
</dbReference>
<sequence length="281" mass="31003">MNQSMITASVTMGQLQKKLDTISHNVANVNTNGYKRRDVQFQDLLFQQLNNQTVHQQETGRNTSNGLRIGSGARVSQTILRMEQGAINQTGRPLDIAIGEKGIFFEVLPTDENEPRRFTRDGAFYLTPNPNNADELFLVTGDGDFVMSATGNAIAIPANYDSINVTETGTILVTLKGELDTEINLGQLQLFRVTKPQLLESIGDNYFSFPDLEQLGLGFDDVLELVPENEGKLIQGALEGSNVDLGKELSELILAQRAYQFNTRSISMADQMMGLVNNIRG</sequence>
<dbReference type="InterPro" id="IPR020013">
    <property type="entry name" value="Flagellar_FlgE/F/G"/>
</dbReference>
<feature type="domain" description="Flagellar basal-body/hook protein C-terminal" evidence="4">
    <location>
        <begin position="235"/>
        <end position="279"/>
    </location>
</feature>
<dbReference type="EMBL" id="MLQR01000036">
    <property type="protein sequence ID" value="OIJ11719.1"/>
    <property type="molecule type" value="Genomic_DNA"/>
</dbReference>
<comment type="subcellular location">
    <subcellularLocation>
        <location evidence="2">Bacterial flagellum basal body</location>
    </subcellularLocation>
</comment>
<dbReference type="PANTHER" id="PTHR30435">
    <property type="entry name" value="FLAGELLAR PROTEIN"/>
    <property type="match status" value="1"/>
</dbReference>
<dbReference type="GO" id="GO:0071978">
    <property type="term" value="P:bacterial-type flagellum-dependent swarming motility"/>
    <property type="evidence" value="ECO:0007669"/>
    <property type="project" value="TreeGrafter"/>
</dbReference>
<dbReference type="Pfam" id="PF06429">
    <property type="entry name" value="Flg_bbr_C"/>
    <property type="match status" value="1"/>
</dbReference>
<dbReference type="InterPro" id="IPR010930">
    <property type="entry name" value="Flg_bb/hook_C_dom"/>
</dbReference>
<organism evidence="6 7">
    <name type="scientific">Anaerobacillus alkalilacustris</name>
    <dbReference type="NCBI Taxonomy" id="393763"/>
    <lineage>
        <taxon>Bacteria</taxon>
        <taxon>Bacillati</taxon>
        <taxon>Bacillota</taxon>
        <taxon>Bacilli</taxon>
        <taxon>Bacillales</taxon>
        <taxon>Bacillaceae</taxon>
        <taxon>Anaerobacillus</taxon>
    </lineage>
</organism>
<dbReference type="NCBIfam" id="TIGR03506">
    <property type="entry name" value="FlgEFG_subfam"/>
    <property type="match status" value="1"/>
</dbReference>
<evidence type="ECO:0000259" key="3">
    <source>
        <dbReference type="Pfam" id="PF00460"/>
    </source>
</evidence>
<name>A0A1S2LGP2_9BACI</name>
<proteinExistence type="inferred from homology"/>
<dbReference type="InterPro" id="IPR053967">
    <property type="entry name" value="LlgE_F_G-like_D1"/>
</dbReference>
<dbReference type="OrthoDB" id="9804559at2"/>
<comment type="similarity">
    <text evidence="1 2">Belongs to the flagella basal body rod proteins family.</text>
</comment>
<evidence type="ECO:0000313" key="7">
    <source>
        <dbReference type="Proteomes" id="UP000179524"/>
    </source>
</evidence>
<keyword evidence="6" id="KW-0969">Cilium</keyword>
<keyword evidence="6" id="KW-0282">Flagellum</keyword>
<dbReference type="GO" id="GO:0009425">
    <property type="term" value="C:bacterial-type flagellum basal body"/>
    <property type="evidence" value="ECO:0007669"/>
    <property type="project" value="UniProtKB-SubCell"/>
</dbReference>
<dbReference type="RefSeq" id="WP_071310398.1">
    <property type="nucleotide sequence ID" value="NZ_MLQR01000036.1"/>
</dbReference>
<gene>
    <name evidence="6" type="ORF">BKP37_14845</name>
</gene>
<evidence type="ECO:0000256" key="1">
    <source>
        <dbReference type="ARBA" id="ARBA00009677"/>
    </source>
</evidence>
<reference evidence="6 7" key="1">
    <citation type="submission" date="2016-10" db="EMBL/GenBank/DDBJ databases">
        <title>Draft genome sequences of four alkaliphilic bacteria belonging to the Anaerobacillus genus.</title>
        <authorList>
            <person name="Bassil N.M."/>
            <person name="Lloyd J.R."/>
        </authorList>
    </citation>
    <scope>NUCLEOTIDE SEQUENCE [LARGE SCALE GENOMIC DNA]</scope>
    <source>
        <strain evidence="6 7">DSM 18345</strain>
    </source>
</reference>
<dbReference type="Proteomes" id="UP000179524">
    <property type="component" value="Unassembled WGS sequence"/>
</dbReference>
<evidence type="ECO:0000259" key="4">
    <source>
        <dbReference type="Pfam" id="PF06429"/>
    </source>
</evidence>
<accession>A0A1S2LGP2</accession>
<dbReference type="SUPFAM" id="SSF117143">
    <property type="entry name" value="Flagellar hook protein flgE"/>
    <property type="match status" value="1"/>
</dbReference>
<keyword evidence="2" id="KW-0975">Bacterial flagellum</keyword>
<dbReference type="PANTHER" id="PTHR30435:SF19">
    <property type="entry name" value="FLAGELLAR BASAL-BODY ROD PROTEIN FLGG"/>
    <property type="match status" value="1"/>
</dbReference>
<dbReference type="InterPro" id="IPR037925">
    <property type="entry name" value="FlgE/F/G-like"/>
</dbReference>